<evidence type="ECO:0000256" key="2">
    <source>
        <dbReference type="SAM" id="Phobius"/>
    </source>
</evidence>
<dbReference type="AlphaFoldDB" id="A0A1A9AMZ0"/>
<sequence length="344" mass="40040">MDDDNINCEYKEADYDFFNDLHKYIKYESEAESHADSENYGNFCKFDKVNYQEISNSLNSVCKKFKYLLDTFVTNTKGNIYNIKHVRAFLNYWLNKQLRSIKNNTLCVKVFHQNIQTFDAVNNELRNLRGHIYDISGEELKNMYLLHSLQSKYDEAHGIINSEHSNKKVCIHLTEECASDCKNAEETYSNKNKKFCEAFKSFKSKYEKLNFCTESLNGSEKIEFRTLSDSYQILENDCEISLYTKNSEQPEEVRKPPDTVTDTPSMNKQNIVIPVVSVFGISVIGFFLYKFTPFGSLLHPQIKGNSQMWNNLKEEDNILLSDPAQQYENENLSYSITYNSVNVA</sequence>
<evidence type="ECO:0000313" key="3">
    <source>
        <dbReference type="EMBL" id="SBT58038.1"/>
    </source>
</evidence>
<dbReference type="Proteomes" id="UP000078555">
    <property type="component" value="Unassembled WGS sequence"/>
</dbReference>
<protein>
    <submittedName>
        <fullName evidence="3">PIR Superfamily Protein</fullName>
    </submittedName>
</protein>
<dbReference type="InterPro" id="IPR008780">
    <property type="entry name" value="Plasmodium_Vir"/>
</dbReference>
<reference evidence="4" key="1">
    <citation type="submission" date="2016-05" db="EMBL/GenBank/DDBJ databases">
        <authorList>
            <person name="Naeem Raeece"/>
        </authorList>
    </citation>
    <scope>NUCLEOTIDE SEQUENCE [LARGE SCALE GENOMIC DNA]</scope>
</reference>
<gene>
    <name evidence="3" type="ORF">POVWA1_085220</name>
</gene>
<feature type="transmembrane region" description="Helical" evidence="2">
    <location>
        <begin position="271"/>
        <end position="289"/>
    </location>
</feature>
<feature type="region of interest" description="Disordered" evidence="1">
    <location>
        <begin position="246"/>
        <end position="265"/>
    </location>
</feature>
<accession>A0A1A9AMZ0</accession>
<evidence type="ECO:0000256" key="1">
    <source>
        <dbReference type="SAM" id="MobiDB-lite"/>
    </source>
</evidence>
<name>A0A1A9AMZ0_PLAOA</name>
<organism evidence="3 4">
    <name type="scientific">Plasmodium ovale wallikeri</name>
    <dbReference type="NCBI Taxonomy" id="864142"/>
    <lineage>
        <taxon>Eukaryota</taxon>
        <taxon>Sar</taxon>
        <taxon>Alveolata</taxon>
        <taxon>Apicomplexa</taxon>
        <taxon>Aconoidasida</taxon>
        <taxon>Haemosporida</taxon>
        <taxon>Plasmodiidae</taxon>
        <taxon>Plasmodium</taxon>
        <taxon>Plasmodium (Plasmodium)</taxon>
    </lineage>
</organism>
<dbReference type="Pfam" id="PF05795">
    <property type="entry name" value="Plasmodium_Vir"/>
    <property type="match status" value="1"/>
</dbReference>
<evidence type="ECO:0000313" key="4">
    <source>
        <dbReference type="Proteomes" id="UP000078555"/>
    </source>
</evidence>
<dbReference type="EMBL" id="FLRD01001738">
    <property type="protein sequence ID" value="SBT58038.1"/>
    <property type="molecule type" value="Genomic_DNA"/>
</dbReference>
<keyword evidence="2" id="KW-1133">Transmembrane helix</keyword>
<proteinExistence type="predicted"/>
<keyword evidence="2" id="KW-0472">Membrane</keyword>
<keyword evidence="2" id="KW-0812">Transmembrane</keyword>
<keyword evidence="4" id="KW-1185">Reference proteome</keyword>